<feature type="region of interest" description="Disordered" evidence="2">
    <location>
        <begin position="1"/>
        <end position="205"/>
    </location>
</feature>
<evidence type="ECO:0000313" key="4">
    <source>
        <dbReference type="EMBL" id="KAF7997913.1"/>
    </source>
</evidence>
<sequence>MTTTMDTDSESQDSDDGRRFRFETTRKDATTAALQARKRNVGSSPPPRDNLRRSRSRDRPRYERKDDNRRQDYRGNNYDDNNRRNQKEQRNRDDDQRKKDDNYRYRDNKNYSSSKDPRESTNSRDSRELLNRDSRESTNRDSRSRDLRESKNSRDDNKRKRSRERNRDLKNRDKYRRYSRERERSNRDSIRQDEQQQKSIKETSKEYIRINEKKVIQGNQECKDLNLSDFDIVSDTEELTSDNINIKTTAKTSRGEFKEQINSEETDKVINSPPQNGDHVNDIDDDDVDDDDNDDNDNHDDEKSPNLDNSNNHDISDFLLASTSAKSSCSYNDDDDNDNNDNHDDNNRLINNKNKNCTEVIKKLDISKNNNDDDADEDSYGPILPPSINEKVPEKKIIGPCLPECFKKQIEENIIKNENDDDDEEEEDTFGPALPPHLASKNCQVLEQELAVKMDISDSVKDVKNCEDNDDDDDGCIGPLPANHPALQDDLVQQQLEYRARMIKRELAEIDNNVDEKKREEWMTELPSIQTAHLGLVPRSFRSKPGPDMSDRSSWTDTPVDRAKKQREKLLMIGNGSKDKAPNEPEIMEKPSKRKEKSLMEMHQKKLHKKKKKEEKEAKEAGLSIRRPFDRDIDMQVNRFDEARNKTILRKAASLDDRFARGKI</sequence>
<accession>A0A834Y693</accession>
<feature type="compositionally biased region" description="Basic and acidic residues" evidence="2">
    <location>
        <begin position="49"/>
        <end position="73"/>
    </location>
</feature>
<dbReference type="Pfam" id="PF12572">
    <property type="entry name" value="DUF3752"/>
    <property type="match status" value="1"/>
</dbReference>
<dbReference type="InterPro" id="IPR046331">
    <property type="entry name" value="GPAM1-like"/>
</dbReference>
<feature type="compositionally biased region" description="Basic and acidic residues" evidence="2">
    <location>
        <begin position="15"/>
        <end position="29"/>
    </location>
</feature>
<feature type="region of interest" description="Disordered" evidence="2">
    <location>
        <begin position="368"/>
        <end position="388"/>
    </location>
</feature>
<evidence type="ECO:0000259" key="3">
    <source>
        <dbReference type="Pfam" id="PF12572"/>
    </source>
</evidence>
<feature type="coiled-coil region" evidence="1">
    <location>
        <begin position="493"/>
        <end position="520"/>
    </location>
</feature>
<feature type="region of interest" description="Disordered" evidence="2">
    <location>
        <begin position="541"/>
        <end position="623"/>
    </location>
</feature>
<evidence type="ECO:0000256" key="1">
    <source>
        <dbReference type="SAM" id="Coils"/>
    </source>
</evidence>
<evidence type="ECO:0000313" key="5">
    <source>
        <dbReference type="Proteomes" id="UP000639338"/>
    </source>
</evidence>
<feature type="region of interest" description="Disordered" evidence="2">
    <location>
        <begin position="251"/>
        <end position="314"/>
    </location>
</feature>
<feature type="domain" description="DUF3752" evidence="3">
    <location>
        <begin position="537"/>
        <end position="659"/>
    </location>
</feature>
<keyword evidence="1" id="KW-0175">Coiled coil</keyword>
<dbReference type="OrthoDB" id="341477at2759"/>
<feature type="compositionally biased region" description="Basic and acidic residues" evidence="2">
    <location>
        <begin position="577"/>
        <end position="604"/>
    </location>
</feature>
<evidence type="ECO:0000256" key="2">
    <source>
        <dbReference type="SAM" id="MobiDB-lite"/>
    </source>
</evidence>
<dbReference type="PANTHER" id="PTHR46370:SF1">
    <property type="entry name" value="GPALPP MOTIFS-CONTAINING PROTEIN 1"/>
    <property type="match status" value="1"/>
</dbReference>
<dbReference type="PANTHER" id="PTHR46370">
    <property type="entry name" value="GPALPP MOTIFS-CONTAINING PROTEIN 1"/>
    <property type="match status" value="1"/>
</dbReference>
<reference evidence="4 5" key="1">
    <citation type="submission" date="2020-08" db="EMBL/GenBank/DDBJ databases">
        <title>Aphidius gifuensis genome sequencing and assembly.</title>
        <authorList>
            <person name="Du Z."/>
        </authorList>
    </citation>
    <scope>NUCLEOTIDE SEQUENCE [LARGE SCALE GENOMIC DNA]</scope>
    <source>
        <strain evidence="4">YNYX2018</strain>
        <tissue evidence="4">Adults</tissue>
    </source>
</reference>
<dbReference type="AlphaFoldDB" id="A0A834Y693"/>
<comment type="caution">
    <text evidence="4">The sequence shown here is derived from an EMBL/GenBank/DDBJ whole genome shotgun (WGS) entry which is preliminary data.</text>
</comment>
<gene>
    <name evidence="4" type="ORF">HCN44_009311</name>
</gene>
<feature type="compositionally biased region" description="Acidic residues" evidence="2">
    <location>
        <begin position="283"/>
        <end position="299"/>
    </location>
</feature>
<dbReference type="EMBL" id="JACMRX010000001">
    <property type="protein sequence ID" value="KAF7997913.1"/>
    <property type="molecule type" value="Genomic_DNA"/>
</dbReference>
<feature type="compositionally biased region" description="Basic and acidic residues" evidence="2">
    <location>
        <begin position="253"/>
        <end position="268"/>
    </location>
</feature>
<feature type="region of interest" description="Disordered" evidence="2">
    <location>
        <begin position="326"/>
        <end position="351"/>
    </location>
</feature>
<proteinExistence type="predicted"/>
<dbReference type="Proteomes" id="UP000639338">
    <property type="component" value="Unassembled WGS sequence"/>
</dbReference>
<dbReference type="InterPro" id="IPR022226">
    <property type="entry name" value="DUF3752"/>
</dbReference>
<feature type="compositionally biased region" description="Basic and acidic residues" evidence="2">
    <location>
        <begin position="80"/>
        <end position="158"/>
    </location>
</feature>
<feature type="compositionally biased region" description="Basic and acidic residues" evidence="2">
    <location>
        <begin position="165"/>
        <end position="205"/>
    </location>
</feature>
<organism evidence="4 5">
    <name type="scientific">Aphidius gifuensis</name>
    <name type="common">Parasitoid wasp</name>
    <dbReference type="NCBI Taxonomy" id="684658"/>
    <lineage>
        <taxon>Eukaryota</taxon>
        <taxon>Metazoa</taxon>
        <taxon>Ecdysozoa</taxon>
        <taxon>Arthropoda</taxon>
        <taxon>Hexapoda</taxon>
        <taxon>Insecta</taxon>
        <taxon>Pterygota</taxon>
        <taxon>Neoptera</taxon>
        <taxon>Endopterygota</taxon>
        <taxon>Hymenoptera</taxon>
        <taxon>Apocrita</taxon>
        <taxon>Ichneumonoidea</taxon>
        <taxon>Braconidae</taxon>
        <taxon>Aphidiinae</taxon>
        <taxon>Aphidius</taxon>
    </lineage>
</organism>
<keyword evidence="5" id="KW-1185">Reference proteome</keyword>
<name>A0A834Y693_APHGI</name>
<protein>
    <recommendedName>
        <fullName evidence="3">DUF3752 domain-containing protein</fullName>
    </recommendedName>
</protein>